<organism evidence="1 2">
    <name type="scientific">Dreissena polymorpha</name>
    <name type="common">Zebra mussel</name>
    <name type="synonym">Mytilus polymorpha</name>
    <dbReference type="NCBI Taxonomy" id="45954"/>
    <lineage>
        <taxon>Eukaryota</taxon>
        <taxon>Metazoa</taxon>
        <taxon>Spiralia</taxon>
        <taxon>Lophotrochozoa</taxon>
        <taxon>Mollusca</taxon>
        <taxon>Bivalvia</taxon>
        <taxon>Autobranchia</taxon>
        <taxon>Heteroconchia</taxon>
        <taxon>Euheterodonta</taxon>
        <taxon>Imparidentia</taxon>
        <taxon>Neoheterodontei</taxon>
        <taxon>Myida</taxon>
        <taxon>Dreissenoidea</taxon>
        <taxon>Dreissenidae</taxon>
        <taxon>Dreissena</taxon>
    </lineage>
</organism>
<dbReference type="Proteomes" id="UP000828390">
    <property type="component" value="Unassembled WGS sequence"/>
</dbReference>
<name>A0A9D4NAZ7_DREPO</name>
<dbReference type="AlphaFoldDB" id="A0A9D4NAZ7"/>
<keyword evidence="2" id="KW-1185">Reference proteome</keyword>
<comment type="caution">
    <text evidence="1">The sequence shown here is derived from an EMBL/GenBank/DDBJ whole genome shotgun (WGS) entry which is preliminary data.</text>
</comment>
<evidence type="ECO:0000313" key="2">
    <source>
        <dbReference type="Proteomes" id="UP000828390"/>
    </source>
</evidence>
<sequence>MSIHLSDDKEEHVSILEECAAIRAVSVREGLASIGQNVTMETVAVVILAELQEEQDREVALTLQNIENMVRCLGPVALKEVLMQVRKVSSQICLCRPHKLNRDDIFHFFGVFRIKGRLFLAKIQFRGKLHTCILPSFRKQFLLM</sequence>
<reference evidence="1" key="2">
    <citation type="submission" date="2020-11" db="EMBL/GenBank/DDBJ databases">
        <authorList>
            <person name="McCartney M.A."/>
            <person name="Auch B."/>
            <person name="Kono T."/>
            <person name="Mallez S."/>
            <person name="Becker A."/>
            <person name="Gohl D.M."/>
            <person name="Silverstein K.A.T."/>
            <person name="Koren S."/>
            <person name="Bechman K.B."/>
            <person name="Herman A."/>
            <person name="Abrahante J.E."/>
            <person name="Garbe J."/>
        </authorList>
    </citation>
    <scope>NUCLEOTIDE SEQUENCE</scope>
    <source>
        <strain evidence="1">Duluth1</strain>
        <tissue evidence="1">Whole animal</tissue>
    </source>
</reference>
<accession>A0A9D4NAZ7</accession>
<gene>
    <name evidence="1" type="ORF">DPMN_016287</name>
</gene>
<dbReference type="EMBL" id="JAIWYP010000001">
    <property type="protein sequence ID" value="KAH3892175.1"/>
    <property type="molecule type" value="Genomic_DNA"/>
</dbReference>
<reference evidence="1" key="1">
    <citation type="journal article" date="2019" name="bioRxiv">
        <title>The Genome of the Zebra Mussel, Dreissena polymorpha: A Resource for Invasive Species Research.</title>
        <authorList>
            <person name="McCartney M.A."/>
            <person name="Auch B."/>
            <person name="Kono T."/>
            <person name="Mallez S."/>
            <person name="Zhang Y."/>
            <person name="Obille A."/>
            <person name="Becker A."/>
            <person name="Abrahante J.E."/>
            <person name="Garbe J."/>
            <person name="Badalamenti J.P."/>
            <person name="Herman A."/>
            <person name="Mangelson H."/>
            <person name="Liachko I."/>
            <person name="Sullivan S."/>
            <person name="Sone E.D."/>
            <person name="Koren S."/>
            <person name="Silverstein K.A.T."/>
            <person name="Beckman K.B."/>
            <person name="Gohl D.M."/>
        </authorList>
    </citation>
    <scope>NUCLEOTIDE SEQUENCE</scope>
    <source>
        <strain evidence="1">Duluth1</strain>
        <tissue evidence="1">Whole animal</tissue>
    </source>
</reference>
<evidence type="ECO:0000313" key="1">
    <source>
        <dbReference type="EMBL" id="KAH3892175.1"/>
    </source>
</evidence>
<proteinExistence type="predicted"/>
<protein>
    <submittedName>
        <fullName evidence="1">Uncharacterized protein</fullName>
    </submittedName>
</protein>